<dbReference type="FunFam" id="3.40.30.10:FF:000016">
    <property type="entry name" value="Glutathione S-transferase F2"/>
    <property type="match status" value="1"/>
</dbReference>
<dbReference type="Gene3D" id="1.20.1050.10">
    <property type="match status" value="1"/>
</dbReference>
<evidence type="ECO:0000259" key="5">
    <source>
        <dbReference type="PROSITE" id="PS50404"/>
    </source>
</evidence>
<dbReference type="CDD" id="cd03053">
    <property type="entry name" value="GST_N_Phi"/>
    <property type="match status" value="1"/>
</dbReference>
<dbReference type="InterPro" id="IPR036282">
    <property type="entry name" value="Glutathione-S-Trfase_C_sf"/>
</dbReference>
<dbReference type="EMBL" id="KZ305020">
    <property type="protein sequence ID" value="PIA61511.1"/>
    <property type="molecule type" value="Genomic_DNA"/>
</dbReference>
<evidence type="ECO:0000256" key="3">
    <source>
        <dbReference type="ARBA" id="ARBA00022679"/>
    </source>
</evidence>
<protein>
    <recommendedName>
        <fullName evidence="2">glutathione transferase</fullName>
        <ecNumber evidence="2">2.5.1.18</ecNumber>
    </recommendedName>
</protein>
<dbReference type="SUPFAM" id="SSF47616">
    <property type="entry name" value="GST C-terminal domain-like"/>
    <property type="match status" value="1"/>
</dbReference>
<sequence length="234" mass="26265">MALLKLHGAPMSTCTVRVLACLYEKGIEFELVPVNMALGEHKNPAHLAKNPFGQIPALEDGDDLTLFESRAITRYIATKYKEEGTDLLRLDDSKESAIVNVWLEVEAHQFGPAIYAIVYQRMVVPVFFGGVPDEGIIEINSEKLGKVLDVYEEKLSKTKYLAGDFFSLADLHHLPYTYYLMKTPEAKLIESRSHVKAWWDDISSRPAFLKVAEGMKAEVAEEMKAEVAEIASEK</sequence>
<dbReference type="Pfam" id="PF02798">
    <property type="entry name" value="GST_N"/>
    <property type="match status" value="1"/>
</dbReference>
<dbReference type="OrthoDB" id="422574at2759"/>
<dbReference type="InterPro" id="IPR034347">
    <property type="entry name" value="GST_Phi_C"/>
</dbReference>
<evidence type="ECO:0000256" key="4">
    <source>
        <dbReference type="ARBA" id="ARBA00047960"/>
    </source>
</evidence>
<evidence type="ECO:0000259" key="6">
    <source>
        <dbReference type="PROSITE" id="PS50405"/>
    </source>
</evidence>
<dbReference type="Pfam" id="PF00043">
    <property type="entry name" value="GST_C"/>
    <property type="match status" value="1"/>
</dbReference>
<keyword evidence="3" id="KW-0808">Transferase</keyword>
<dbReference type="GO" id="GO:0005737">
    <property type="term" value="C:cytoplasm"/>
    <property type="evidence" value="ECO:0007669"/>
    <property type="project" value="TreeGrafter"/>
</dbReference>
<organism evidence="7 8">
    <name type="scientific">Aquilegia coerulea</name>
    <name type="common">Rocky mountain columbine</name>
    <dbReference type="NCBI Taxonomy" id="218851"/>
    <lineage>
        <taxon>Eukaryota</taxon>
        <taxon>Viridiplantae</taxon>
        <taxon>Streptophyta</taxon>
        <taxon>Embryophyta</taxon>
        <taxon>Tracheophyta</taxon>
        <taxon>Spermatophyta</taxon>
        <taxon>Magnoliopsida</taxon>
        <taxon>Ranunculales</taxon>
        <taxon>Ranunculaceae</taxon>
        <taxon>Thalictroideae</taxon>
        <taxon>Aquilegia</taxon>
    </lineage>
</organism>
<dbReference type="EC" id="2.5.1.18" evidence="2"/>
<dbReference type="InterPro" id="IPR004045">
    <property type="entry name" value="Glutathione_S-Trfase_N"/>
</dbReference>
<name>A0A2G5F0K1_AQUCA</name>
<comment type="catalytic activity">
    <reaction evidence="4">
        <text>RX + glutathione = an S-substituted glutathione + a halide anion + H(+)</text>
        <dbReference type="Rhea" id="RHEA:16437"/>
        <dbReference type="ChEBI" id="CHEBI:15378"/>
        <dbReference type="ChEBI" id="CHEBI:16042"/>
        <dbReference type="ChEBI" id="CHEBI:17792"/>
        <dbReference type="ChEBI" id="CHEBI:57925"/>
        <dbReference type="ChEBI" id="CHEBI:90779"/>
        <dbReference type="EC" id="2.5.1.18"/>
    </reaction>
</comment>
<dbReference type="PROSITE" id="PS50405">
    <property type="entry name" value="GST_CTER"/>
    <property type="match status" value="1"/>
</dbReference>
<dbReference type="STRING" id="218851.A0A2G5F0K1"/>
<dbReference type="SUPFAM" id="SSF52833">
    <property type="entry name" value="Thioredoxin-like"/>
    <property type="match status" value="1"/>
</dbReference>
<dbReference type="SFLD" id="SFLDG00358">
    <property type="entry name" value="Main_(cytGST)"/>
    <property type="match status" value="1"/>
</dbReference>
<evidence type="ECO:0000256" key="1">
    <source>
        <dbReference type="ARBA" id="ARBA00010128"/>
    </source>
</evidence>
<proteinExistence type="inferred from homology"/>
<evidence type="ECO:0000313" key="8">
    <source>
        <dbReference type="Proteomes" id="UP000230069"/>
    </source>
</evidence>
<dbReference type="GO" id="GO:0004364">
    <property type="term" value="F:glutathione transferase activity"/>
    <property type="evidence" value="ECO:0007669"/>
    <property type="project" value="UniProtKB-EC"/>
</dbReference>
<accession>A0A2G5F0K1</accession>
<dbReference type="InterPro" id="IPR040079">
    <property type="entry name" value="Glutathione_S-Trfase"/>
</dbReference>
<dbReference type="PANTHER" id="PTHR43900">
    <property type="entry name" value="GLUTATHIONE S-TRANSFERASE RHO"/>
    <property type="match status" value="1"/>
</dbReference>
<dbReference type="Proteomes" id="UP000230069">
    <property type="component" value="Unassembled WGS sequence"/>
</dbReference>
<dbReference type="GO" id="GO:0009636">
    <property type="term" value="P:response to toxic substance"/>
    <property type="evidence" value="ECO:0007669"/>
    <property type="project" value="UniProtKB-ARBA"/>
</dbReference>
<dbReference type="FunFam" id="1.20.1050.10:FF:000004">
    <property type="entry name" value="Glutathione S-transferase F2"/>
    <property type="match status" value="1"/>
</dbReference>
<dbReference type="CDD" id="cd03187">
    <property type="entry name" value="GST_C_Phi"/>
    <property type="match status" value="1"/>
</dbReference>
<dbReference type="FunCoup" id="A0A2G5F0K1">
    <property type="interactions" value="723"/>
</dbReference>
<dbReference type="GO" id="GO:0006749">
    <property type="term" value="P:glutathione metabolic process"/>
    <property type="evidence" value="ECO:0007669"/>
    <property type="project" value="TreeGrafter"/>
</dbReference>
<feature type="domain" description="GST C-terminal" evidence="6">
    <location>
        <begin position="92"/>
        <end position="227"/>
    </location>
</feature>
<dbReference type="GO" id="GO:0043295">
    <property type="term" value="F:glutathione binding"/>
    <property type="evidence" value="ECO:0007669"/>
    <property type="project" value="TreeGrafter"/>
</dbReference>
<dbReference type="InterPro" id="IPR010987">
    <property type="entry name" value="Glutathione-S-Trfase_C-like"/>
</dbReference>
<dbReference type="SFLD" id="SFLDG01154">
    <property type="entry name" value="Main.5:_Phi-like"/>
    <property type="match status" value="1"/>
</dbReference>
<dbReference type="InterPro" id="IPR036249">
    <property type="entry name" value="Thioredoxin-like_sf"/>
</dbReference>
<evidence type="ECO:0000313" key="7">
    <source>
        <dbReference type="EMBL" id="PIA61511.1"/>
    </source>
</evidence>
<dbReference type="InterPro" id="IPR004046">
    <property type="entry name" value="GST_C"/>
</dbReference>
<keyword evidence="8" id="KW-1185">Reference proteome</keyword>
<dbReference type="PROSITE" id="PS50404">
    <property type="entry name" value="GST_NTER"/>
    <property type="match status" value="1"/>
</dbReference>
<dbReference type="SFLD" id="SFLDS00019">
    <property type="entry name" value="Glutathione_Transferase_(cytos"/>
    <property type="match status" value="1"/>
</dbReference>
<dbReference type="PANTHER" id="PTHR43900:SF3">
    <property type="entry name" value="GLUTATHIONE S-TRANSFERASE RHO"/>
    <property type="match status" value="1"/>
</dbReference>
<dbReference type="InParanoid" id="A0A2G5F0K1"/>
<dbReference type="AlphaFoldDB" id="A0A2G5F0K1"/>
<feature type="domain" description="GST N-terminal" evidence="5">
    <location>
        <begin position="2"/>
        <end position="84"/>
    </location>
</feature>
<evidence type="ECO:0000256" key="2">
    <source>
        <dbReference type="ARBA" id="ARBA00012452"/>
    </source>
</evidence>
<gene>
    <name evidence="7" type="ORF">AQUCO_00300792v1</name>
</gene>
<dbReference type="Gene3D" id="3.40.30.10">
    <property type="entry name" value="Glutaredoxin"/>
    <property type="match status" value="1"/>
</dbReference>
<reference evidence="7 8" key="1">
    <citation type="submission" date="2017-09" db="EMBL/GenBank/DDBJ databases">
        <title>WGS assembly of Aquilegia coerulea Goldsmith.</title>
        <authorList>
            <person name="Hodges S."/>
            <person name="Kramer E."/>
            <person name="Nordborg M."/>
            <person name="Tomkins J."/>
            <person name="Borevitz J."/>
            <person name="Derieg N."/>
            <person name="Yan J."/>
            <person name="Mihaltcheva S."/>
            <person name="Hayes R.D."/>
            <person name="Rokhsar D."/>
        </authorList>
    </citation>
    <scope>NUCLEOTIDE SEQUENCE [LARGE SCALE GENOMIC DNA]</scope>
    <source>
        <strain evidence="8">cv. Goldsmith</strain>
    </source>
</reference>
<comment type="similarity">
    <text evidence="1">Belongs to the GST superfamily. Phi family.</text>
</comment>